<dbReference type="AlphaFoldDB" id="A0AA36IE44"/>
<name>A0AA36IE44_9DINO</name>
<keyword evidence="2" id="KW-1185">Reference proteome</keyword>
<dbReference type="EMBL" id="CAUJNA010001280">
    <property type="protein sequence ID" value="CAJ1385794.1"/>
    <property type="molecule type" value="Genomic_DNA"/>
</dbReference>
<dbReference type="SUPFAM" id="SSF53335">
    <property type="entry name" value="S-adenosyl-L-methionine-dependent methyltransferases"/>
    <property type="match status" value="1"/>
</dbReference>
<proteinExistence type="predicted"/>
<gene>
    <name evidence="1" type="ORF">EVOR1521_LOCUS12317</name>
</gene>
<evidence type="ECO:0000313" key="1">
    <source>
        <dbReference type="EMBL" id="CAJ1385794.1"/>
    </source>
</evidence>
<dbReference type="Proteomes" id="UP001178507">
    <property type="component" value="Unassembled WGS sequence"/>
</dbReference>
<feature type="non-terminal residue" evidence="1">
    <location>
        <position position="248"/>
    </location>
</feature>
<protein>
    <submittedName>
        <fullName evidence="1">Uncharacterized protein</fullName>
    </submittedName>
</protein>
<dbReference type="Gene3D" id="3.40.50.150">
    <property type="entry name" value="Vaccinia Virus protein VP39"/>
    <property type="match status" value="1"/>
</dbReference>
<reference evidence="1" key="1">
    <citation type="submission" date="2023-08" db="EMBL/GenBank/DDBJ databases">
        <authorList>
            <person name="Chen Y."/>
            <person name="Shah S."/>
            <person name="Dougan E. K."/>
            <person name="Thang M."/>
            <person name="Chan C."/>
        </authorList>
    </citation>
    <scope>NUCLEOTIDE SEQUENCE</scope>
</reference>
<organism evidence="1 2">
    <name type="scientific">Effrenium voratum</name>
    <dbReference type="NCBI Taxonomy" id="2562239"/>
    <lineage>
        <taxon>Eukaryota</taxon>
        <taxon>Sar</taxon>
        <taxon>Alveolata</taxon>
        <taxon>Dinophyceae</taxon>
        <taxon>Suessiales</taxon>
        <taxon>Symbiodiniaceae</taxon>
        <taxon>Effrenium</taxon>
    </lineage>
</organism>
<comment type="caution">
    <text evidence="1">The sequence shown here is derived from an EMBL/GenBank/DDBJ whole genome shotgun (WGS) entry which is preliminary data.</text>
</comment>
<feature type="non-terminal residue" evidence="1">
    <location>
        <position position="1"/>
    </location>
</feature>
<dbReference type="InterPro" id="IPR029063">
    <property type="entry name" value="SAM-dependent_MTases_sf"/>
</dbReference>
<evidence type="ECO:0000313" key="2">
    <source>
        <dbReference type="Proteomes" id="UP001178507"/>
    </source>
</evidence>
<sequence>IVGHSVDIDKNCQRVLCSNEDGALHVFPDLLQLLTLDARVAVLKVMDTSSLELKPLIAKYKAMPKMPQPDDIKKVINQLGSTLLDKLMARMDAFENLFVEQATCCKHHSKKCDVFPAALLQTDSERVAQVTGVAKLTDPLLIYMAGTSCQDWSSMSQVLSLAGKTVLPFAVELQLIRRKRPHVYFHECTRNFRASILEKFLPGYRVHSMIQRPTERGFPIQRTRRYTACIRLDMELVRPIEEIKILDR</sequence>
<accession>A0AA36IE44</accession>